<comment type="caution">
    <text evidence="1">The sequence shown here is derived from an EMBL/GenBank/DDBJ whole genome shotgun (WGS) entry which is preliminary data.</text>
</comment>
<dbReference type="EMBL" id="RUTY01000045">
    <property type="protein sequence ID" value="MLE33271.1"/>
    <property type="molecule type" value="Genomic_DNA"/>
</dbReference>
<dbReference type="Proteomes" id="UP000885317">
    <property type="component" value="Unassembled WGS sequence"/>
</dbReference>
<accession>A0A3R0UGU3</accession>
<proteinExistence type="predicted"/>
<dbReference type="Proteomes" id="UP000885392">
    <property type="component" value="Unassembled WGS sequence"/>
</dbReference>
<protein>
    <submittedName>
        <fullName evidence="1">Transcriptional regulator</fullName>
    </submittedName>
</protein>
<sequence length="253" mass="29211">MTAYNLTVARQVIIHGDCWPVVSAVAHLSRAVLPGSECETTYTLPELLQQLHRKPEATLVLCLRPREHIFLFYALKEVLLYHPALVISDEMLFSDQVVLHHWGELPVVLHQELTAMVTRIKRHEELSCRVESRLISFLADPKPATGLFTVPLIFNNPKRLMNHMALLMNRAMINCGVTPEQQKLLGEAYKGRYSLAGLKNRLHKNEKQIWQDKYRLLVKLGMKNRLYELLYGTRFCPDIQRTEFVVSASEIRQ</sequence>
<gene>
    <name evidence="2" type="ORF">EAK82_25325</name>
    <name evidence="1" type="ORF">EBH50_25870</name>
</gene>
<evidence type="ECO:0000313" key="1">
    <source>
        <dbReference type="EMBL" id="MLE33271.1"/>
    </source>
</evidence>
<evidence type="ECO:0000313" key="2">
    <source>
        <dbReference type="EMBL" id="MLW03425.1"/>
    </source>
</evidence>
<organism evidence="1">
    <name type="scientific">Salmonella enterica</name>
    <name type="common">Salmonella choleraesuis</name>
    <dbReference type="NCBI Taxonomy" id="28901"/>
    <lineage>
        <taxon>Bacteria</taxon>
        <taxon>Pseudomonadati</taxon>
        <taxon>Pseudomonadota</taxon>
        <taxon>Gammaproteobacteria</taxon>
        <taxon>Enterobacterales</taxon>
        <taxon>Enterobacteriaceae</taxon>
        <taxon>Salmonella</taxon>
    </lineage>
</organism>
<dbReference type="EMBL" id="RVIJ01000046">
    <property type="protein sequence ID" value="MLW03425.1"/>
    <property type="molecule type" value="Genomic_DNA"/>
</dbReference>
<name>A0A3R0UGU3_SALER</name>
<dbReference type="AlphaFoldDB" id="A0A3R0UGU3"/>
<reference evidence="1" key="1">
    <citation type="submission" date="2018-10" db="EMBL/GenBank/DDBJ databases">
        <authorList>
            <consortium name="PulseNet: The National Subtyping Network for Foodborne Disease Surveillance"/>
            <person name="Tarr C.L."/>
            <person name="Trees E."/>
            <person name="Katz L.S."/>
            <person name="Carleton-Romer H.A."/>
            <person name="Stroika S."/>
            <person name="Kucerova Z."/>
            <person name="Roache K.F."/>
            <person name="Sabol A.L."/>
            <person name="Besser J."/>
            <person name="Gerner-Smidt P."/>
        </authorList>
    </citation>
    <scope>NUCLEOTIDE SEQUENCE [LARGE SCALE GENOMIC DNA]</scope>
    <source>
        <strain evidence="2">PNUSAS038541</strain>
        <strain evidence="1">PNUSAS056479</strain>
    </source>
</reference>